<dbReference type="Pfam" id="PF04542">
    <property type="entry name" value="Sigma70_r2"/>
    <property type="match status" value="1"/>
</dbReference>
<comment type="caution">
    <text evidence="6">The sequence shown here is derived from an EMBL/GenBank/DDBJ whole genome shotgun (WGS) entry which is preliminary data.</text>
</comment>
<evidence type="ECO:0000256" key="3">
    <source>
        <dbReference type="ARBA" id="ARBA00023125"/>
    </source>
</evidence>
<dbReference type="PANTHER" id="PTHR43133">
    <property type="entry name" value="RNA POLYMERASE ECF-TYPE SIGMA FACTO"/>
    <property type="match status" value="1"/>
</dbReference>
<evidence type="ECO:0000313" key="6">
    <source>
        <dbReference type="EMBL" id="MFC5570040.1"/>
    </source>
</evidence>
<dbReference type="SUPFAM" id="SSF88946">
    <property type="entry name" value="Sigma2 domain of RNA polymerase sigma factors"/>
    <property type="match status" value="1"/>
</dbReference>
<sequence>MTRFATTRWSLFLDARDPGTSRRALEEICRAYHAPVLAYVRGHGYSQSDAEDLTQEFFARFLEGRWDTGVDPHRGHFRAFLLVAVRRFLISSDVAAHTLKRGGGTLQLNGDQELEQIEAPEGDSPEQAFHRAWALAVLERSFARLREETARAGKSQLFEQLSPYLGERPATDEYQRMSEELGLRSNTIAVAVHRLRARLRELVREELADTCGGPAGVEAELHALRDTLRHLDG</sequence>
<keyword evidence="7" id="KW-1185">Reference proteome</keyword>
<keyword evidence="4" id="KW-0804">Transcription</keyword>
<feature type="domain" description="RNA polymerase sigma-70 region 2" evidence="5">
    <location>
        <begin position="30"/>
        <end position="90"/>
    </location>
</feature>
<evidence type="ECO:0000256" key="4">
    <source>
        <dbReference type="ARBA" id="ARBA00023163"/>
    </source>
</evidence>
<dbReference type="RefSeq" id="WP_386754376.1">
    <property type="nucleotide sequence ID" value="NZ_JBHSNM010000002.1"/>
</dbReference>
<dbReference type="InterPro" id="IPR007627">
    <property type="entry name" value="RNA_pol_sigma70_r2"/>
</dbReference>
<dbReference type="InterPro" id="IPR013325">
    <property type="entry name" value="RNA_pol_sigma_r2"/>
</dbReference>
<keyword evidence="3" id="KW-0238">DNA-binding</keyword>
<dbReference type="EMBL" id="JBHSNM010000002">
    <property type="protein sequence ID" value="MFC5570040.1"/>
    <property type="molecule type" value="Genomic_DNA"/>
</dbReference>
<evidence type="ECO:0000313" key="7">
    <source>
        <dbReference type="Proteomes" id="UP001596036"/>
    </source>
</evidence>
<reference evidence="7" key="1">
    <citation type="journal article" date="2019" name="Int. J. Syst. Evol. Microbiol.">
        <title>The Global Catalogue of Microorganisms (GCM) 10K type strain sequencing project: providing services to taxonomists for standard genome sequencing and annotation.</title>
        <authorList>
            <consortium name="The Broad Institute Genomics Platform"/>
            <consortium name="The Broad Institute Genome Sequencing Center for Infectious Disease"/>
            <person name="Wu L."/>
            <person name="Ma J."/>
        </authorList>
    </citation>
    <scope>NUCLEOTIDE SEQUENCE [LARGE SCALE GENOMIC DNA]</scope>
    <source>
        <strain evidence="7">KACC 11407</strain>
    </source>
</reference>
<evidence type="ECO:0000256" key="2">
    <source>
        <dbReference type="ARBA" id="ARBA00023082"/>
    </source>
</evidence>
<protein>
    <submittedName>
        <fullName evidence="6">RNA polymerase sigma factor</fullName>
    </submittedName>
</protein>
<keyword evidence="2" id="KW-0731">Sigma factor</keyword>
<proteinExistence type="predicted"/>
<evidence type="ECO:0000259" key="5">
    <source>
        <dbReference type="Pfam" id="PF04542"/>
    </source>
</evidence>
<gene>
    <name evidence="6" type="ORF">ACFPN1_08220</name>
</gene>
<keyword evidence="1" id="KW-0805">Transcription regulation</keyword>
<dbReference type="Gene3D" id="1.10.1740.10">
    <property type="match status" value="1"/>
</dbReference>
<organism evidence="6 7">
    <name type="scientific">Lysobacter yangpyeongensis</name>
    <dbReference type="NCBI Taxonomy" id="346182"/>
    <lineage>
        <taxon>Bacteria</taxon>
        <taxon>Pseudomonadati</taxon>
        <taxon>Pseudomonadota</taxon>
        <taxon>Gammaproteobacteria</taxon>
        <taxon>Lysobacterales</taxon>
        <taxon>Lysobacteraceae</taxon>
        <taxon>Lysobacter</taxon>
    </lineage>
</organism>
<dbReference type="InterPro" id="IPR039425">
    <property type="entry name" value="RNA_pol_sigma-70-like"/>
</dbReference>
<dbReference type="Proteomes" id="UP001596036">
    <property type="component" value="Unassembled WGS sequence"/>
</dbReference>
<evidence type="ECO:0000256" key="1">
    <source>
        <dbReference type="ARBA" id="ARBA00023015"/>
    </source>
</evidence>
<dbReference type="PANTHER" id="PTHR43133:SF8">
    <property type="entry name" value="RNA POLYMERASE SIGMA FACTOR HI_1459-RELATED"/>
    <property type="match status" value="1"/>
</dbReference>
<name>A0ABW0SM44_9GAMM</name>
<accession>A0ABW0SM44</accession>